<feature type="repeat" description="PPR" evidence="2">
    <location>
        <begin position="441"/>
        <end position="475"/>
    </location>
</feature>
<feature type="repeat" description="PPR" evidence="2">
    <location>
        <begin position="1110"/>
        <end position="1144"/>
    </location>
</feature>
<feature type="repeat" description="PPR" evidence="2">
    <location>
        <begin position="476"/>
        <end position="511"/>
    </location>
</feature>
<evidence type="ECO:0000313" key="3">
    <source>
        <dbReference type="EMBL" id="KAF4370624.1"/>
    </source>
</evidence>
<dbReference type="PROSITE" id="PS51375">
    <property type="entry name" value="PPR"/>
    <property type="match status" value="9"/>
</dbReference>
<feature type="repeat" description="PPR" evidence="2">
    <location>
        <begin position="1075"/>
        <end position="1109"/>
    </location>
</feature>
<feature type="repeat" description="PPR" evidence="2">
    <location>
        <begin position="1040"/>
        <end position="1074"/>
    </location>
</feature>
<protein>
    <recommendedName>
        <fullName evidence="5">Pentatricopeptide repeat-containing protein</fullName>
    </recommendedName>
</protein>
<sequence>MNRARAVFNSFGLAHLFLSTRFSSINRPICSQVTQFSRCFHSTSNQHYSSLLINTYPKIFSCSKPHSVVELVLGKDWCTELENELENFNQEWTHGTVIYVLRSLDKDPQKASDFFFWVCENIGFKPNFLIYKLVLRILARRELMKRFWIVLMRMKIAGLYIDEETYSEILLQLRKKNLASDVAFLTQFYNSTTQEKAMDGVVKKFVNIIRGSNWSYRVERQLEELNIVYSDSIVVMVLKELRKYPLKVGRFFRWAAQFPGYKHNSVTYSAFAWTLARPDKHKEFWKVIEEMKGMGHEMDIDSYRKISKQFLKHKMMVDAVKLFEYVMDGPYEPSANDCCRLLRTISVSYNPDLNLVYRVLKKLENTEATVSKTIYDWIHRSLASAGRFDEAEKIVNVMSNSGFAPDNITYSQAVFGLCKAKRLEEASMMLVEMEESGCTPDNKTWTILIQGHCVAGEIDKALVWLSKMMEKHLNVDADLLNVLIDGFLSQRKIEAAYTFLIKMMDKLGLRPLQVTYRKLIEKLLQVRRFEEALCLLRLMKRDYQPYPDPFSDYIAKFGTVEDAVQFLKALTLKDYPSPSAFAHVFRSLHREGKHSEANDLLCKCPHHIQQDFEICRIFGTIHRKAAVVEQCADGLNLIPFSSGISSSSSSARWLTILFDFFSVRVSEAAMNRARTILTCLRLTNSYISTQIRSATRGPFSQVIQFSHLSPSVQNQLDSSSQFINTRQRLSFSSKPDSVVDLIVANEWSTELENELDNSHLGWNHERVIYVLTKLSKHPRKASDFFNWVCEKDGFRSSSSIYSLLLRILLQKDMKQFWVILKKMKEQGYYIDEETYLTMLAQLKKEKMASDVAALSHFYNRMIKENAMDGVVKQVASVVLGQEWGDKVEKKLAELIVDLSDNFVIRVLKELRSCPSRAWSFFQWVDQSPSYEHNTITYNAAVRVLSRSDSINEFWIVVEKMKSAGHEMDIDNYIKISRAFQKNKMMEDAVKLYEFMMDGPYKPSLQDCSLLLKSIAASENPDLDLVFRVARKYESMGHTLSKAAYDGIHRSLTKSGRFEEAENIIKVMKNAGYEPDNLTYSQLIFGYCRAGRFEDACKVLVDMEELGCTPDIKTWTILIQGHCAAGEVGKAFICFANMIEKNVEADADLLDVLLDGFLSQQKIEGAYNLLVEMVDKGRLRPWQATYKNVIEKLLGARKFEEALDLLRLMKKQKYPPYPEPFIQYISKFGTVEDAYEFLKALSVKEYPTSSAYLHVFKSFFQEGRHSEAKDLLFKCPHHIRKHRDICDLFGSVESKSAVK</sequence>
<evidence type="ECO:0000256" key="2">
    <source>
        <dbReference type="PROSITE-ProRule" id="PRU00708"/>
    </source>
</evidence>
<feature type="repeat" description="PPR" evidence="2">
    <location>
        <begin position="406"/>
        <end position="440"/>
    </location>
</feature>
<reference evidence="3 4" key="1">
    <citation type="journal article" date="2020" name="bioRxiv">
        <title>Sequence and annotation of 42 cannabis genomes reveals extensive copy number variation in cannabinoid synthesis and pathogen resistance genes.</title>
        <authorList>
            <person name="Mckernan K.J."/>
            <person name="Helbert Y."/>
            <person name="Kane L.T."/>
            <person name="Ebling H."/>
            <person name="Zhang L."/>
            <person name="Liu B."/>
            <person name="Eaton Z."/>
            <person name="Mclaughlin S."/>
            <person name="Kingan S."/>
            <person name="Baybayan P."/>
            <person name="Concepcion G."/>
            <person name="Jordan M."/>
            <person name="Riva A."/>
            <person name="Barbazuk W."/>
            <person name="Harkins T."/>
        </authorList>
    </citation>
    <scope>NUCLEOTIDE SEQUENCE [LARGE SCALE GENOMIC DNA]</scope>
    <source>
        <strain evidence="4">cv. Jamaican Lion 4</strain>
        <tissue evidence="3">Leaf</tissue>
    </source>
</reference>
<dbReference type="InterPro" id="IPR011990">
    <property type="entry name" value="TPR-like_helical_dom_sf"/>
</dbReference>
<evidence type="ECO:0000256" key="1">
    <source>
        <dbReference type="ARBA" id="ARBA00022737"/>
    </source>
</evidence>
<name>A0A7J6FIT2_CANSA</name>
<comment type="caution">
    <text evidence="3">The sequence shown here is derived from an EMBL/GenBank/DDBJ whole genome shotgun (WGS) entry which is preliminary data.</text>
</comment>
<dbReference type="PANTHER" id="PTHR47003:SF2">
    <property type="entry name" value="OS01G0970900 PROTEIN"/>
    <property type="match status" value="1"/>
</dbReference>
<accession>A0A7J6FIT2</accession>
<gene>
    <name evidence="3" type="ORF">G4B88_013380</name>
</gene>
<dbReference type="InterPro" id="IPR044578">
    <property type="entry name" value="BIR6-like"/>
</dbReference>
<dbReference type="Pfam" id="PF01535">
    <property type="entry name" value="PPR"/>
    <property type="match status" value="4"/>
</dbReference>
<dbReference type="Pfam" id="PF13041">
    <property type="entry name" value="PPR_2"/>
    <property type="match status" value="2"/>
</dbReference>
<dbReference type="PANTHER" id="PTHR47003">
    <property type="entry name" value="OS01G0970900 PROTEIN"/>
    <property type="match status" value="1"/>
</dbReference>
<organism evidence="3 4">
    <name type="scientific">Cannabis sativa</name>
    <name type="common">Hemp</name>
    <name type="synonym">Marijuana</name>
    <dbReference type="NCBI Taxonomy" id="3483"/>
    <lineage>
        <taxon>Eukaryota</taxon>
        <taxon>Viridiplantae</taxon>
        <taxon>Streptophyta</taxon>
        <taxon>Embryophyta</taxon>
        <taxon>Tracheophyta</taxon>
        <taxon>Spermatophyta</taxon>
        <taxon>Magnoliopsida</taxon>
        <taxon>eudicotyledons</taxon>
        <taxon>Gunneridae</taxon>
        <taxon>Pentapetalae</taxon>
        <taxon>rosids</taxon>
        <taxon>fabids</taxon>
        <taxon>Rosales</taxon>
        <taxon>Cannabaceae</taxon>
        <taxon>Cannabis</taxon>
    </lineage>
</organism>
<feature type="repeat" description="PPR" evidence="2">
    <location>
        <begin position="371"/>
        <end position="405"/>
    </location>
</feature>
<dbReference type="NCBIfam" id="TIGR00756">
    <property type="entry name" value="PPR"/>
    <property type="match status" value="5"/>
</dbReference>
<feature type="repeat" description="PPR" evidence="2">
    <location>
        <begin position="1181"/>
        <end position="1215"/>
    </location>
</feature>
<dbReference type="EMBL" id="JAATIQ010000203">
    <property type="protein sequence ID" value="KAF4370624.1"/>
    <property type="molecule type" value="Genomic_DNA"/>
</dbReference>
<dbReference type="GO" id="GO:0008380">
    <property type="term" value="P:RNA splicing"/>
    <property type="evidence" value="ECO:0007669"/>
    <property type="project" value="InterPro"/>
</dbReference>
<dbReference type="InterPro" id="IPR002885">
    <property type="entry name" value="PPR_rpt"/>
</dbReference>
<keyword evidence="1" id="KW-0677">Repeat</keyword>
<keyword evidence="4" id="KW-1185">Reference proteome</keyword>
<dbReference type="Proteomes" id="UP000583929">
    <property type="component" value="Unassembled WGS sequence"/>
</dbReference>
<evidence type="ECO:0000313" key="4">
    <source>
        <dbReference type="Proteomes" id="UP000583929"/>
    </source>
</evidence>
<feature type="repeat" description="PPR" evidence="2">
    <location>
        <begin position="933"/>
        <end position="967"/>
    </location>
</feature>
<evidence type="ECO:0008006" key="5">
    <source>
        <dbReference type="Google" id="ProtNLM"/>
    </source>
</evidence>
<proteinExistence type="predicted"/>
<dbReference type="Gene3D" id="1.25.40.10">
    <property type="entry name" value="Tetratricopeptide repeat domain"/>
    <property type="match status" value="6"/>
</dbReference>